<accession>A0A6A3L7N1</accession>
<dbReference type="AlphaFoldDB" id="A0A6A3L7N1"/>
<dbReference type="Proteomes" id="UP000435112">
    <property type="component" value="Unassembled WGS sequence"/>
</dbReference>
<evidence type="ECO:0000256" key="1">
    <source>
        <dbReference type="SAM" id="SignalP"/>
    </source>
</evidence>
<evidence type="ECO:0000313" key="7">
    <source>
        <dbReference type="Proteomes" id="UP000435112"/>
    </source>
</evidence>
<evidence type="ECO:0000313" key="3">
    <source>
        <dbReference type="EMBL" id="KAE9015576.1"/>
    </source>
</evidence>
<name>A0A6A3L7N1_9STRA</name>
<comment type="caution">
    <text evidence="3">The sequence shown here is derived from an EMBL/GenBank/DDBJ whole genome shotgun (WGS) entry which is preliminary data.</text>
</comment>
<organism evidence="3 5">
    <name type="scientific">Phytophthora rubi</name>
    <dbReference type="NCBI Taxonomy" id="129364"/>
    <lineage>
        <taxon>Eukaryota</taxon>
        <taxon>Sar</taxon>
        <taxon>Stramenopiles</taxon>
        <taxon>Oomycota</taxon>
        <taxon>Peronosporomycetes</taxon>
        <taxon>Peronosporales</taxon>
        <taxon>Peronosporaceae</taxon>
        <taxon>Phytophthora</taxon>
    </lineage>
</organism>
<protein>
    <recommendedName>
        <fullName evidence="8">Secreted protein</fullName>
    </recommendedName>
</protein>
<evidence type="ECO:0008006" key="8">
    <source>
        <dbReference type="Google" id="ProtNLM"/>
    </source>
</evidence>
<evidence type="ECO:0000313" key="6">
    <source>
        <dbReference type="Proteomes" id="UP000434957"/>
    </source>
</evidence>
<evidence type="ECO:0000313" key="2">
    <source>
        <dbReference type="EMBL" id="KAE9009984.1"/>
    </source>
</evidence>
<keyword evidence="1" id="KW-0732">Signal</keyword>
<dbReference type="OrthoDB" id="10323329at2759"/>
<reference evidence="5 7" key="1">
    <citation type="submission" date="2018-09" db="EMBL/GenBank/DDBJ databases">
        <title>Genomic investigation of the strawberry pathogen Phytophthora fragariae indicates pathogenicity is determined by transcriptional variation in three key races.</title>
        <authorList>
            <person name="Adams T.M."/>
            <person name="Armitage A.D."/>
            <person name="Sobczyk M.K."/>
            <person name="Bates H.J."/>
            <person name="Dunwell J.M."/>
            <person name="Nellist C.F."/>
            <person name="Harrison R.J."/>
        </authorList>
    </citation>
    <scope>NUCLEOTIDE SEQUENCE [LARGE SCALE GENOMIC DNA]</scope>
    <source>
        <strain evidence="3 5">SCRP249</strain>
        <strain evidence="2 7">SCRP324</strain>
        <strain evidence="4 6">SCRP333</strain>
    </source>
</reference>
<dbReference type="Proteomes" id="UP000429607">
    <property type="component" value="Unassembled WGS sequence"/>
</dbReference>
<feature type="signal peptide" evidence="1">
    <location>
        <begin position="1"/>
        <end position="19"/>
    </location>
</feature>
<dbReference type="Proteomes" id="UP000434957">
    <property type="component" value="Unassembled WGS sequence"/>
</dbReference>
<dbReference type="EMBL" id="QXFV01001089">
    <property type="protein sequence ID" value="KAE9015576.1"/>
    <property type="molecule type" value="Genomic_DNA"/>
</dbReference>
<feature type="chain" id="PRO_5036164919" description="Secreted protein" evidence="1">
    <location>
        <begin position="20"/>
        <end position="126"/>
    </location>
</feature>
<gene>
    <name evidence="3" type="ORF">PR001_g14863</name>
    <name evidence="2" type="ORF">PR002_g15472</name>
    <name evidence="4" type="ORF">PR003_g15636</name>
</gene>
<proteinExistence type="predicted"/>
<evidence type="ECO:0000313" key="5">
    <source>
        <dbReference type="Proteomes" id="UP000429607"/>
    </source>
</evidence>
<keyword evidence="6" id="KW-1185">Reference proteome</keyword>
<sequence>MVLIDCILVWLLWLPTCCSTLFSHLLAHHVEADISANLNELFDFEPPGHLMILSRPLRFSFNSCKHSTRPLSALGFRALEFARISSLLQPEMAPSLHSSHSLAETESPGVRNFFFACLDLILGSST</sequence>
<evidence type="ECO:0000313" key="4">
    <source>
        <dbReference type="EMBL" id="KAE9329084.1"/>
    </source>
</evidence>
<dbReference type="EMBL" id="QXFT01001096">
    <property type="protein sequence ID" value="KAE9329084.1"/>
    <property type="molecule type" value="Genomic_DNA"/>
</dbReference>
<dbReference type="EMBL" id="QXFU01001128">
    <property type="protein sequence ID" value="KAE9009984.1"/>
    <property type="molecule type" value="Genomic_DNA"/>
</dbReference>